<evidence type="ECO:0000256" key="2">
    <source>
        <dbReference type="ARBA" id="ARBA00022827"/>
    </source>
</evidence>
<dbReference type="GO" id="GO:0071949">
    <property type="term" value="F:FAD binding"/>
    <property type="evidence" value="ECO:0007669"/>
    <property type="project" value="InterPro"/>
</dbReference>
<dbReference type="InterPro" id="IPR016169">
    <property type="entry name" value="FAD-bd_PCMH_sub2"/>
</dbReference>
<dbReference type="Pfam" id="PF00941">
    <property type="entry name" value="FAD_binding_5"/>
    <property type="match status" value="1"/>
</dbReference>
<dbReference type="InterPro" id="IPR002346">
    <property type="entry name" value="Mopterin_DH_FAD-bd"/>
</dbReference>
<dbReference type="InterPro" id="IPR036683">
    <property type="entry name" value="CO_DH_flav_C_dom_sf"/>
</dbReference>
<dbReference type="OrthoDB" id="9793944at2"/>
<name>A0A1W6YE77_9BORD</name>
<dbReference type="AlphaFoldDB" id="A0A1W6YE77"/>
<reference evidence="5 6" key="1">
    <citation type="submission" date="2017-05" db="EMBL/GenBank/DDBJ databases">
        <title>Complete and WGS of Bordetella genogroups.</title>
        <authorList>
            <person name="Spilker T."/>
            <person name="LiPuma J."/>
        </authorList>
    </citation>
    <scope>NUCLEOTIDE SEQUENCE [LARGE SCALE GENOMIC DNA]</scope>
    <source>
        <strain evidence="5 6">AU19157</strain>
    </source>
</reference>
<dbReference type="SUPFAM" id="SSF55447">
    <property type="entry name" value="CO dehydrogenase flavoprotein C-terminal domain-like"/>
    <property type="match status" value="1"/>
</dbReference>
<dbReference type="Gene3D" id="3.30.43.10">
    <property type="entry name" value="Uridine Diphospho-n-acetylenolpyruvylglucosamine Reductase, domain 2"/>
    <property type="match status" value="1"/>
</dbReference>
<dbReference type="InterPro" id="IPR016166">
    <property type="entry name" value="FAD-bd_PCMH"/>
</dbReference>
<evidence type="ECO:0000259" key="4">
    <source>
        <dbReference type="PROSITE" id="PS51387"/>
    </source>
</evidence>
<sequence>MKPSVFTYHDPRTVDDAVGLLGRLDNARPLAGGQSLMAMINMRFVQPDHLVDLNKVDELAGIHESPDEIRIGAMTRQRDLEFSALIGARIPLMSEALLHVGHRQTRNRGTLGGSLCHLDPAAELVAVAAACDAVVEVAGPNGRRDIPFDAFPLGFMMPSVEADELVVGARFPLWPRGHGAAFFEFSRRHGDFAIVSAAALVALDGNGRIARSALVLGGVGTVPLRMADVENVLAGNVPSLELLRQASEQCRAVEALDDALVPATYRQSLAVVMARRALLTACTRAGAPIAEARIPA</sequence>
<dbReference type="InterPro" id="IPR016167">
    <property type="entry name" value="FAD-bd_PCMH_sub1"/>
</dbReference>
<keyword evidence="6" id="KW-1185">Reference proteome</keyword>
<dbReference type="InterPro" id="IPR051312">
    <property type="entry name" value="Diverse_Substr_Oxidored"/>
</dbReference>
<feature type="domain" description="FAD-binding PCMH-type" evidence="4">
    <location>
        <begin position="1"/>
        <end position="176"/>
    </location>
</feature>
<dbReference type="Proteomes" id="UP000194151">
    <property type="component" value="Chromosome"/>
</dbReference>
<dbReference type="Gene3D" id="3.30.390.50">
    <property type="entry name" value="CO dehydrogenase flavoprotein, C-terminal domain"/>
    <property type="match status" value="1"/>
</dbReference>
<evidence type="ECO:0000313" key="6">
    <source>
        <dbReference type="Proteomes" id="UP000194151"/>
    </source>
</evidence>
<organism evidence="5 6">
    <name type="scientific">Bordetella genomosp. 8</name>
    <dbReference type="NCBI Taxonomy" id="1416806"/>
    <lineage>
        <taxon>Bacteria</taxon>
        <taxon>Pseudomonadati</taxon>
        <taxon>Pseudomonadota</taxon>
        <taxon>Betaproteobacteria</taxon>
        <taxon>Burkholderiales</taxon>
        <taxon>Alcaligenaceae</taxon>
        <taxon>Bordetella</taxon>
    </lineage>
</organism>
<evidence type="ECO:0000256" key="3">
    <source>
        <dbReference type="ARBA" id="ARBA00023002"/>
    </source>
</evidence>
<dbReference type="InterPro" id="IPR005107">
    <property type="entry name" value="CO_DH_flav_C"/>
</dbReference>
<protein>
    <submittedName>
        <fullName evidence="5">Molybdopterin dehydrogenase</fullName>
    </submittedName>
</protein>
<dbReference type="RefSeq" id="WP_086062632.1">
    <property type="nucleotide sequence ID" value="NZ_CP021108.1"/>
</dbReference>
<dbReference type="SUPFAM" id="SSF56176">
    <property type="entry name" value="FAD-binding/transporter-associated domain-like"/>
    <property type="match status" value="1"/>
</dbReference>
<dbReference type="GO" id="GO:0016491">
    <property type="term" value="F:oxidoreductase activity"/>
    <property type="evidence" value="ECO:0007669"/>
    <property type="project" value="UniProtKB-KW"/>
</dbReference>
<dbReference type="InterPro" id="IPR036318">
    <property type="entry name" value="FAD-bd_PCMH-like_sf"/>
</dbReference>
<dbReference type="STRING" id="1416806.CAL12_00195"/>
<dbReference type="KEGG" id="bgv:CAL12_00195"/>
<evidence type="ECO:0000256" key="1">
    <source>
        <dbReference type="ARBA" id="ARBA00022630"/>
    </source>
</evidence>
<evidence type="ECO:0000313" key="5">
    <source>
        <dbReference type="EMBL" id="ARP79395.1"/>
    </source>
</evidence>
<dbReference type="EMBL" id="CP021108">
    <property type="protein sequence ID" value="ARP79395.1"/>
    <property type="molecule type" value="Genomic_DNA"/>
</dbReference>
<proteinExistence type="predicted"/>
<keyword evidence="3" id="KW-0560">Oxidoreductase</keyword>
<dbReference type="Pfam" id="PF03450">
    <property type="entry name" value="CO_deh_flav_C"/>
    <property type="match status" value="1"/>
</dbReference>
<keyword evidence="1" id="KW-0285">Flavoprotein</keyword>
<dbReference type="PANTHER" id="PTHR42659">
    <property type="entry name" value="XANTHINE DEHYDROGENASE SUBUNIT C-RELATED"/>
    <property type="match status" value="1"/>
</dbReference>
<dbReference type="Gene3D" id="3.30.465.10">
    <property type="match status" value="1"/>
</dbReference>
<keyword evidence="2" id="KW-0274">FAD</keyword>
<accession>A0A1W6YE77</accession>
<gene>
    <name evidence="5" type="ORF">CAL12_00195</name>
</gene>
<dbReference type="SMART" id="SM01092">
    <property type="entry name" value="CO_deh_flav_C"/>
    <property type="match status" value="1"/>
</dbReference>
<dbReference type="PROSITE" id="PS51387">
    <property type="entry name" value="FAD_PCMH"/>
    <property type="match status" value="1"/>
</dbReference>
<dbReference type="PANTHER" id="PTHR42659:SF2">
    <property type="entry name" value="XANTHINE DEHYDROGENASE SUBUNIT C-RELATED"/>
    <property type="match status" value="1"/>
</dbReference>